<sequence length="111" mass="12795">MADLDDDLDTEESENSGTQAFYTVKISKPMKMMMTDINDALDRRDLAHLIATKIFLSMALCRFAWYKLPFFAVIHALFWLPTTYLIAISNDHISPVVSYVRAIYRALIEDK</sequence>
<organism evidence="2 3">
    <name type="scientific">Schistosoma mattheei</name>
    <dbReference type="NCBI Taxonomy" id="31246"/>
    <lineage>
        <taxon>Eukaryota</taxon>
        <taxon>Metazoa</taxon>
        <taxon>Spiralia</taxon>
        <taxon>Lophotrochozoa</taxon>
        <taxon>Platyhelminthes</taxon>
        <taxon>Trematoda</taxon>
        <taxon>Digenea</taxon>
        <taxon>Strigeidida</taxon>
        <taxon>Schistosomatoidea</taxon>
        <taxon>Schistosomatidae</taxon>
        <taxon>Schistosoma</taxon>
    </lineage>
</organism>
<dbReference type="Proteomes" id="UP000050791">
    <property type="component" value="Unassembled WGS sequence"/>
</dbReference>
<evidence type="ECO:0000313" key="2">
    <source>
        <dbReference type="Proteomes" id="UP000050791"/>
    </source>
</evidence>
<name>A0AA85BB16_9TREM</name>
<feature type="transmembrane region" description="Helical" evidence="1">
    <location>
        <begin position="71"/>
        <end position="88"/>
    </location>
</feature>
<evidence type="ECO:0000313" key="3">
    <source>
        <dbReference type="WBParaSite" id="SMTH1_43960.1"/>
    </source>
</evidence>
<keyword evidence="1" id="KW-0812">Transmembrane</keyword>
<keyword evidence="1" id="KW-1133">Transmembrane helix</keyword>
<dbReference type="AlphaFoldDB" id="A0AA85BB16"/>
<keyword evidence="1" id="KW-0472">Membrane</keyword>
<evidence type="ECO:0000256" key="1">
    <source>
        <dbReference type="SAM" id="Phobius"/>
    </source>
</evidence>
<dbReference type="WBParaSite" id="SMTH1_43960.1">
    <property type="protein sequence ID" value="SMTH1_43960.1"/>
    <property type="gene ID" value="SMTH1_43960"/>
</dbReference>
<accession>A0AA85BB16</accession>
<reference evidence="3" key="1">
    <citation type="submission" date="2023-11" db="UniProtKB">
        <authorList>
            <consortium name="WormBaseParasite"/>
        </authorList>
    </citation>
    <scope>IDENTIFICATION</scope>
</reference>
<protein>
    <submittedName>
        <fullName evidence="3">Uncharacterized protein</fullName>
    </submittedName>
</protein>
<proteinExistence type="predicted"/>